<dbReference type="EMBL" id="CP024965">
    <property type="protein sequence ID" value="ATZ18985.1"/>
    <property type="molecule type" value="Genomic_DNA"/>
</dbReference>
<dbReference type="PANTHER" id="PTHR42939:SF1">
    <property type="entry name" value="ABC TRANSPORTER ATP-BINDING PROTEIN ALBC-RELATED"/>
    <property type="match status" value="1"/>
</dbReference>
<sequence length="236" mass="26720">MSIIIENVSKKYGDKIGNFNINIKVKDGNVLGILGPNGAGKSTLIRQVMGFISSDSGNIFFDKLNPLKDHDKVMAQIGYVAGELNLFDTMTGQEYLKLTAKFKDNVDQGFLVKLIAYFELDVKRKIKKMSKGMKQKVAIIAAVMNKPKYLILDEPTSGLDPVMQIRFNKLIKKLNKENKTTVIVCSHIFEEIISVCDNIVFIKEGSIIDEFPRTDVKKVEELKKRFEAFYNDEVEL</sequence>
<dbReference type="GO" id="GO:0005524">
    <property type="term" value="F:ATP binding"/>
    <property type="evidence" value="ECO:0007669"/>
    <property type="project" value="UniProtKB-KW"/>
</dbReference>
<proteinExistence type="predicted"/>
<dbReference type="InterPro" id="IPR003439">
    <property type="entry name" value="ABC_transporter-like_ATP-bd"/>
</dbReference>
<dbReference type="SUPFAM" id="SSF52540">
    <property type="entry name" value="P-loop containing nucleoside triphosphate hydrolases"/>
    <property type="match status" value="1"/>
</dbReference>
<keyword evidence="1" id="KW-0813">Transport</keyword>
<dbReference type="RefSeq" id="WP_024863500.1">
    <property type="nucleotide sequence ID" value="NZ_CP024965.1"/>
</dbReference>
<evidence type="ECO:0000259" key="4">
    <source>
        <dbReference type="PROSITE" id="PS50893"/>
    </source>
</evidence>
<dbReference type="Gene3D" id="3.40.50.300">
    <property type="entry name" value="P-loop containing nucleotide triphosphate hydrolases"/>
    <property type="match status" value="1"/>
</dbReference>
<evidence type="ECO:0000256" key="1">
    <source>
        <dbReference type="ARBA" id="ARBA00022448"/>
    </source>
</evidence>
<name>A0A2K8NYU5_9MOLU</name>
<dbReference type="InterPro" id="IPR051782">
    <property type="entry name" value="ABC_Transporter_VariousFunc"/>
</dbReference>
<dbReference type="SMART" id="SM00382">
    <property type="entry name" value="AAA"/>
    <property type="match status" value="1"/>
</dbReference>
<feature type="domain" description="ABC transporter" evidence="4">
    <location>
        <begin position="3"/>
        <end position="229"/>
    </location>
</feature>
<dbReference type="AlphaFoldDB" id="A0A2K8NYU5"/>
<dbReference type="PROSITE" id="PS50893">
    <property type="entry name" value="ABC_TRANSPORTER_2"/>
    <property type="match status" value="1"/>
</dbReference>
<evidence type="ECO:0000313" key="5">
    <source>
        <dbReference type="EMBL" id="ATZ18985.1"/>
    </source>
</evidence>
<gene>
    <name evidence="5" type="ORF">ESOMN_v1c06030</name>
</gene>
<reference evidence="5 6" key="1">
    <citation type="submission" date="2017-11" db="EMBL/GenBank/DDBJ databases">
        <title>Genome sequence of Entomoplasma somnilux PYAN-1 (ATCC 49194).</title>
        <authorList>
            <person name="Lo W.-S."/>
            <person name="Gasparich G.E."/>
            <person name="Kuo C.-H."/>
        </authorList>
    </citation>
    <scope>NUCLEOTIDE SEQUENCE [LARGE SCALE GENOMIC DNA]</scope>
    <source>
        <strain evidence="5 6">PYAN-1</strain>
    </source>
</reference>
<dbReference type="Proteomes" id="UP000232230">
    <property type="component" value="Chromosome"/>
</dbReference>
<dbReference type="PROSITE" id="PS00211">
    <property type="entry name" value="ABC_TRANSPORTER_1"/>
    <property type="match status" value="1"/>
</dbReference>
<dbReference type="InterPro" id="IPR027417">
    <property type="entry name" value="P-loop_NTPase"/>
</dbReference>
<dbReference type="PANTHER" id="PTHR42939">
    <property type="entry name" value="ABC TRANSPORTER ATP-BINDING PROTEIN ALBC-RELATED"/>
    <property type="match status" value="1"/>
</dbReference>
<dbReference type="KEGG" id="esx:ESOMN_v1c06030"/>
<protein>
    <submittedName>
        <fullName evidence="5">ABC transporter ATP-binding protein</fullName>
    </submittedName>
</protein>
<organism evidence="5 6">
    <name type="scientific">Williamsoniiplasma somnilux</name>
    <dbReference type="NCBI Taxonomy" id="215578"/>
    <lineage>
        <taxon>Bacteria</taxon>
        <taxon>Bacillati</taxon>
        <taxon>Mycoplasmatota</taxon>
        <taxon>Mollicutes</taxon>
        <taxon>Entomoplasmatales</taxon>
        <taxon>Williamsoniiplasma</taxon>
    </lineage>
</organism>
<keyword evidence="2" id="KW-0547">Nucleotide-binding</keyword>
<evidence type="ECO:0000256" key="2">
    <source>
        <dbReference type="ARBA" id="ARBA00022741"/>
    </source>
</evidence>
<dbReference type="CDD" id="cd03230">
    <property type="entry name" value="ABC_DR_subfamily_A"/>
    <property type="match status" value="1"/>
</dbReference>
<keyword evidence="3 5" id="KW-0067">ATP-binding</keyword>
<accession>A0A2K8NYU5</accession>
<dbReference type="Pfam" id="PF00005">
    <property type="entry name" value="ABC_tran"/>
    <property type="match status" value="1"/>
</dbReference>
<evidence type="ECO:0000313" key="6">
    <source>
        <dbReference type="Proteomes" id="UP000232230"/>
    </source>
</evidence>
<dbReference type="InterPro" id="IPR003593">
    <property type="entry name" value="AAA+_ATPase"/>
</dbReference>
<keyword evidence="6" id="KW-1185">Reference proteome</keyword>
<dbReference type="GO" id="GO:0016887">
    <property type="term" value="F:ATP hydrolysis activity"/>
    <property type="evidence" value="ECO:0007669"/>
    <property type="project" value="InterPro"/>
</dbReference>
<dbReference type="InterPro" id="IPR017871">
    <property type="entry name" value="ABC_transporter-like_CS"/>
</dbReference>
<evidence type="ECO:0000256" key="3">
    <source>
        <dbReference type="ARBA" id="ARBA00022840"/>
    </source>
</evidence>